<proteinExistence type="predicted"/>
<dbReference type="GO" id="GO:0004252">
    <property type="term" value="F:serine-type endopeptidase activity"/>
    <property type="evidence" value="ECO:0007669"/>
    <property type="project" value="UniProtKB-UniRule"/>
</dbReference>
<dbReference type="SUPFAM" id="SSF54897">
    <property type="entry name" value="Protease propeptides/inhibitors"/>
    <property type="match status" value="1"/>
</dbReference>
<evidence type="ECO:0000256" key="9">
    <source>
        <dbReference type="ARBA" id="ARBA00023619"/>
    </source>
</evidence>
<dbReference type="SMART" id="SM00368">
    <property type="entry name" value="LRR_RI"/>
    <property type="match status" value="5"/>
</dbReference>
<dbReference type="Pfam" id="PF00082">
    <property type="entry name" value="Peptidase_S8"/>
    <property type="match status" value="1"/>
</dbReference>
<keyword evidence="6 10" id="KW-0106">Calcium</keyword>
<keyword evidence="1 10" id="KW-0645">Protease</keyword>
<dbReference type="InterPro" id="IPR032675">
    <property type="entry name" value="LRR_dom_sf"/>
</dbReference>
<evidence type="ECO:0000313" key="14">
    <source>
        <dbReference type="EMBL" id="DAZ99182.1"/>
    </source>
</evidence>
<dbReference type="GO" id="GO:0046872">
    <property type="term" value="F:metal ion binding"/>
    <property type="evidence" value="ECO:0007669"/>
    <property type="project" value="UniProtKB-UniRule"/>
</dbReference>
<evidence type="ECO:0000256" key="1">
    <source>
        <dbReference type="ARBA" id="ARBA00022670"/>
    </source>
</evidence>
<dbReference type="SUPFAM" id="SSF52743">
    <property type="entry name" value="Subtilisin-like"/>
    <property type="match status" value="1"/>
</dbReference>
<evidence type="ECO:0000256" key="2">
    <source>
        <dbReference type="ARBA" id="ARBA00022723"/>
    </source>
</evidence>
<evidence type="ECO:0000256" key="6">
    <source>
        <dbReference type="ARBA" id="ARBA00022837"/>
    </source>
</evidence>
<dbReference type="SMART" id="SM00944">
    <property type="entry name" value="Pro-kuma_activ"/>
    <property type="match status" value="1"/>
</dbReference>
<feature type="region of interest" description="Disordered" evidence="11">
    <location>
        <begin position="1323"/>
        <end position="1360"/>
    </location>
</feature>
<keyword evidence="4 10" id="KW-0378">Hydrolase</keyword>
<feature type="active site" description="Charge relay system" evidence="10">
    <location>
        <position position="925"/>
    </location>
</feature>
<organism evidence="14 15">
    <name type="scientific">Lagenidium giganteum</name>
    <dbReference type="NCBI Taxonomy" id="4803"/>
    <lineage>
        <taxon>Eukaryota</taxon>
        <taxon>Sar</taxon>
        <taxon>Stramenopiles</taxon>
        <taxon>Oomycota</taxon>
        <taxon>Peronosporomycetes</taxon>
        <taxon>Pythiales</taxon>
        <taxon>Pythiaceae</taxon>
    </lineage>
</organism>
<evidence type="ECO:0000256" key="4">
    <source>
        <dbReference type="ARBA" id="ARBA00022801"/>
    </source>
</evidence>
<dbReference type="Pfam" id="PF09286">
    <property type="entry name" value="Pro-kuma_activ"/>
    <property type="match status" value="1"/>
</dbReference>
<evidence type="ECO:0000256" key="12">
    <source>
        <dbReference type="SAM" id="Phobius"/>
    </source>
</evidence>
<accession>A0AAV2YWZ3</accession>
<feature type="transmembrane region" description="Helical" evidence="12">
    <location>
        <begin position="1288"/>
        <end position="1308"/>
    </location>
</feature>
<dbReference type="Gene3D" id="3.80.10.10">
    <property type="entry name" value="Ribonuclease Inhibitor"/>
    <property type="match status" value="5"/>
</dbReference>
<keyword evidence="5 10" id="KW-0720">Serine protease</keyword>
<protein>
    <recommendedName>
        <fullName evidence="9">subtilisin</fullName>
        <ecNumber evidence="9">3.4.21.62</ecNumber>
    </recommendedName>
</protein>
<keyword evidence="7" id="KW-0865">Zymogen</keyword>
<feature type="active site" description="Charge relay system" evidence="10">
    <location>
        <position position="921"/>
    </location>
</feature>
<dbReference type="PANTHER" id="PTHR14218:SF15">
    <property type="entry name" value="TRIPEPTIDYL-PEPTIDASE 1"/>
    <property type="match status" value="1"/>
</dbReference>
<dbReference type="InterPro" id="IPR036852">
    <property type="entry name" value="Peptidase_S8/S53_dom_sf"/>
</dbReference>
<evidence type="ECO:0000256" key="11">
    <source>
        <dbReference type="SAM" id="MobiDB-lite"/>
    </source>
</evidence>
<gene>
    <name evidence="14" type="ORF">N0F65_008215</name>
</gene>
<evidence type="ECO:0000313" key="15">
    <source>
        <dbReference type="Proteomes" id="UP001146120"/>
    </source>
</evidence>
<keyword evidence="12" id="KW-0812">Transmembrane</keyword>
<reference evidence="14" key="2">
    <citation type="journal article" date="2023" name="Microbiol Resour">
        <title>Decontamination and Annotation of the Draft Genome Sequence of the Oomycete Lagenidium giganteum ARSEF 373.</title>
        <authorList>
            <person name="Morgan W.R."/>
            <person name="Tartar A."/>
        </authorList>
    </citation>
    <scope>NUCLEOTIDE SEQUENCE</scope>
    <source>
        <strain evidence="14">ARSEF 373</strain>
    </source>
</reference>
<dbReference type="PROSITE" id="PS51695">
    <property type="entry name" value="SEDOLISIN"/>
    <property type="match status" value="1"/>
</dbReference>
<keyword evidence="12" id="KW-1133">Transmembrane helix</keyword>
<feature type="binding site" evidence="10">
    <location>
        <position position="1197"/>
    </location>
    <ligand>
        <name>Ca(2+)</name>
        <dbReference type="ChEBI" id="CHEBI:29108"/>
    </ligand>
</feature>
<feature type="domain" description="Peptidase S53" evidence="13">
    <location>
        <begin position="849"/>
        <end position="1243"/>
    </location>
</feature>
<dbReference type="EC" id="3.4.21.62" evidence="9"/>
<dbReference type="InterPro" id="IPR000209">
    <property type="entry name" value="Peptidase_S8/S53_dom"/>
</dbReference>
<evidence type="ECO:0000256" key="5">
    <source>
        <dbReference type="ARBA" id="ARBA00022825"/>
    </source>
</evidence>
<feature type="compositionally biased region" description="Polar residues" evidence="11">
    <location>
        <begin position="1340"/>
        <end position="1349"/>
    </location>
</feature>
<reference evidence="14" key="1">
    <citation type="submission" date="2022-11" db="EMBL/GenBank/DDBJ databases">
        <authorList>
            <person name="Morgan W.R."/>
            <person name="Tartar A."/>
        </authorList>
    </citation>
    <scope>NUCLEOTIDE SEQUENCE</scope>
    <source>
        <strain evidence="14">ARSEF 373</strain>
    </source>
</reference>
<dbReference type="SUPFAM" id="SSF52047">
    <property type="entry name" value="RNI-like"/>
    <property type="match status" value="2"/>
</dbReference>
<dbReference type="InterPro" id="IPR015366">
    <property type="entry name" value="S53_propep"/>
</dbReference>
<keyword evidence="12" id="KW-0472">Membrane</keyword>
<dbReference type="Gene3D" id="3.40.50.200">
    <property type="entry name" value="Peptidase S8/S53 domain"/>
    <property type="match status" value="1"/>
</dbReference>
<dbReference type="Pfam" id="PF25372">
    <property type="entry name" value="DUF7885"/>
    <property type="match status" value="2"/>
</dbReference>
<evidence type="ECO:0000256" key="7">
    <source>
        <dbReference type="ARBA" id="ARBA00023145"/>
    </source>
</evidence>
<dbReference type="Proteomes" id="UP001146120">
    <property type="component" value="Unassembled WGS sequence"/>
</dbReference>
<dbReference type="CDD" id="cd11377">
    <property type="entry name" value="Pro-peptidase_S53"/>
    <property type="match status" value="1"/>
</dbReference>
<feature type="binding site" evidence="10">
    <location>
        <position position="1196"/>
    </location>
    <ligand>
        <name>Ca(2+)</name>
        <dbReference type="ChEBI" id="CHEBI:29108"/>
    </ligand>
</feature>
<dbReference type="Pfam" id="PF23598">
    <property type="entry name" value="LRR_14"/>
    <property type="match status" value="1"/>
</dbReference>
<dbReference type="CDD" id="cd04056">
    <property type="entry name" value="Peptidases_S53"/>
    <property type="match status" value="1"/>
</dbReference>
<comment type="cofactor">
    <cofactor evidence="10">
        <name>Ca(2+)</name>
        <dbReference type="ChEBI" id="CHEBI:29108"/>
    </cofactor>
    <text evidence="10">Binds 1 Ca(2+) ion per subunit.</text>
</comment>
<feature type="binding site" evidence="10">
    <location>
        <position position="1221"/>
    </location>
    <ligand>
        <name>Ca(2+)</name>
        <dbReference type="ChEBI" id="CHEBI:29108"/>
    </ligand>
</feature>
<dbReference type="GO" id="GO:0008240">
    <property type="term" value="F:tripeptidyl-peptidase activity"/>
    <property type="evidence" value="ECO:0007669"/>
    <property type="project" value="TreeGrafter"/>
</dbReference>
<dbReference type="EMBL" id="DAKRPA010000088">
    <property type="protein sequence ID" value="DAZ99182.1"/>
    <property type="molecule type" value="Genomic_DNA"/>
</dbReference>
<dbReference type="PANTHER" id="PTHR14218">
    <property type="entry name" value="PROTEASE S8 TRIPEPTIDYL PEPTIDASE I CLN2"/>
    <property type="match status" value="1"/>
</dbReference>
<dbReference type="InterPro" id="IPR050819">
    <property type="entry name" value="Tripeptidyl-peptidase_I"/>
</dbReference>
<dbReference type="InterPro" id="IPR057207">
    <property type="entry name" value="FBXL15_LRR"/>
</dbReference>
<keyword evidence="15" id="KW-1185">Reference proteome</keyword>
<dbReference type="InterPro" id="IPR030400">
    <property type="entry name" value="Sedolisin_dom"/>
</dbReference>
<keyword evidence="3" id="KW-0677">Repeat</keyword>
<evidence type="ECO:0000256" key="3">
    <source>
        <dbReference type="ARBA" id="ARBA00022737"/>
    </source>
</evidence>
<dbReference type="SMART" id="SM00367">
    <property type="entry name" value="LRR_CC"/>
    <property type="match status" value="17"/>
</dbReference>
<dbReference type="GO" id="GO:0006508">
    <property type="term" value="P:proteolysis"/>
    <property type="evidence" value="ECO:0007669"/>
    <property type="project" value="UniProtKB-KW"/>
</dbReference>
<evidence type="ECO:0000256" key="10">
    <source>
        <dbReference type="PROSITE-ProRule" id="PRU01032"/>
    </source>
</evidence>
<evidence type="ECO:0000259" key="13">
    <source>
        <dbReference type="PROSITE" id="PS51695"/>
    </source>
</evidence>
<comment type="caution">
    <text evidence="14">The sequence shown here is derived from an EMBL/GenBank/DDBJ whole genome shotgun (WGS) entry which is preliminary data.</text>
</comment>
<dbReference type="InterPro" id="IPR006553">
    <property type="entry name" value="Leu-rich_rpt_Cys-con_subtyp"/>
</dbReference>
<keyword evidence="2 10" id="KW-0479">Metal-binding</keyword>
<dbReference type="InterPro" id="IPR055414">
    <property type="entry name" value="LRR_R13L4/SHOC2-like"/>
</dbReference>
<evidence type="ECO:0000256" key="8">
    <source>
        <dbReference type="ARBA" id="ARBA00023529"/>
    </source>
</evidence>
<feature type="binding site" evidence="10">
    <location>
        <position position="1223"/>
    </location>
    <ligand>
        <name>Ca(2+)</name>
        <dbReference type="ChEBI" id="CHEBI:29108"/>
    </ligand>
</feature>
<sequence length="1360" mass="148485">MEELDYICSACTCDTETQLDGYREALEGDSLRVDLEDCCSCVYDRLTYMWRKKTFHHWRQAVKAGASGKSDSQSPRDVTDVDCRVRGSSFSSVSPPPSPRQLRLGGFFDLAPALHVIVQFLSVDEVYGLAQTNSIMSYEVGEATRSMSFIPVRRHLQDEHIAPIPMRFPHLVEVVFTGCSHITDTAVHVLSRMPMLQSLSLKGCFHVTDQGVVELGALTNLTSLNLGYCTELTDASVKAVATLSNLTTLSLRGCRRIGDSGIQQLAQLRKLRTLNLWYCNQGQLTDAGLCAVATMTSLTNLNLSNCSQLTDVGISALRSLVNLRHLEIANVGEVTDNGLLALAPLTNLVTLDIAGCYNITDRGTAVLEQFPNLSSCNLWYCSEISDGTFAHMKSLKKMRFLNAMKCGKITDVALKSMATLPNLTSLDLVSCYQITDEGLQQLTQLQNLRSIYLGGCAGIRDEGIAQLAAIPSLAIVDLANCRQVGNGALQGLGKLSNLTSLNLMRCNHVDDAGIEFISGLTKLKTLNLANCRLLTDKCMSIIGQLTEIETLVLWYCNKLTDAGILELSRLKKLQTIDLASCSKLTDKALAAFLDKPNLRSLDLGNCGLISDVGMQTIAKMTSLTALNLAECGEITDEGLSHLSTLVNLTSINLWSLSMIATLLVVAAVLVADVSAALEAPFQSTAWRPTRRLHGEEVFSLSIALHPEDWDTLERRLWEVSDPTHHQYGRHLSRDEANALTQPSSRSLAAVTAWVESFAAGQHSFSPTSNMLSVPVKVSDVERELATQIHEFEHVDRPSRHILRASSSVAVPEHLHQHIAYLSVNAHPLELRSLASSSEDAAALDLHGMTGTLTRLRQTYGIPDDLVVTNETNTQCTPSFYEESWSPSDLKKFYEQFLPDSPLPIVIQRGDRVNVPEKASTEASLDIQYLTSVARNATTYMYTMNGTNPFSPEDEPFVKFVTEVLEMEQPPYVVSISYSDDEEHIFNNSASYAHTFDALLIKMGLRGITVLVASGDDGVSGLRPEFAHLPREDVCKKSGPQWPSSSPYITTVGATMLLSPQDFSRPFFATEEEVVCTGELGGVITTGGGFSNEYAMPQYQKKLVQRYLKHRRVPKTPGFFNASGRAYPDIAALGATFMVYMKGGLTAVSGTSASTPVIGGMVTLWNDIRLNSGKRPLGFINPLLYHLADRHPEAFNDVVIGNNGAVKRSQSICSESFGATSGWDAVTGVGTPNFAVLSDVVRKLDEIFNMTSGSSIGASLDDSLNEITSAKPTAAPLPQKASSGNQRTLNSGIIVWSSLTLLLFAGIAFKDKLDHYRGRYSLAEQAESQETTTDEEDESANPQSTRSTMDTIELGSRSARE</sequence>
<comment type="catalytic activity">
    <reaction evidence="8">
        <text>Hydrolysis of proteins with broad specificity for peptide bonds, and a preference for a large uncharged residue in P1. Hydrolyzes peptide amides.</text>
        <dbReference type="EC" id="3.4.21.62"/>
    </reaction>
</comment>
<feature type="active site" description="Charge relay system" evidence="10">
    <location>
        <position position="1151"/>
    </location>
</feature>
<name>A0AAV2YWZ3_9STRA</name>